<dbReference type="AlphaFoldDB" id="W2RM96"/>
<keyword evidence="2" id="KW-0732">Signal</keyword>
<evidence type="ECO:0000313" key="4">
    <source>
        <dbReference type="Proteomes" id="UP000030752"/>
    </source>
</evidence>
<feature type="region of interest" description="Disordered" evidence="1">
    <location>
        <begin position="186"/>
        <end position="225"/>
    </location>
</feature>
<feature type="signal peptide" evidence="2">
    <location>
        <begin position="1"/>
        <end position="21"/>
    </location>
</feature>
<feature type="compositionally biased region" description="Low complexity" evidence="1">
    <location>
        <begin position="83"/>
        <end position="108"/>
    </location>
</feature>
<dbReference type="OrthoDB" id="5409186at2759"/>
<dbReference type="InParanoid" id="W2RM96"/>
<evidence type="ECO:0008006" key="5">
    <source>
        <dbReference type="Google" id="ProtNLM"/>
    </source>
</evidence>
<feature type="chain" id="PRO_5004824314" description="Endo-1,3(4)-beta-glucanase 1 carbohydrate binding domain-containing protein" evidence="2">
    <location>
        <begin position="22"/>
        <end position="252"/>
    </location>
</feature>
<dbReference type="Proteomes" id="UP000030752">
    <property type="component" value="Unassembled WGS sequence"/>
</dbReference>
<feature type="compositionally biased region" description="Low complexity" evidence="1">
    <location>
        <begin position="151"/>
        <end position="170"/>
    </location>
</feature>
<dbReference type="GeneID" id="19975180"/>
<keyword evidence="4" id="KW-1185">Reference proteome</keyword>
<dbReference type="VEuPathDB" id="FungiDB:HMPREF1541_07841"/>
<evidence type="ECO:0000256" key="2">
    <source>
        <dbReference type="SAM" id="SignalP"/>
    </source>
</evidence>
<name>W2RM96_CYPE1</name>
<accession>W2RM96</accession>
<dbReference type="RefSeq" id="XP_008720386.1">
    <property type="nucleotide sequence ID" value="XM_008722164.1"/>
</dbReference>
<proteinExistence type="predicted"/>
<reference evidence="3 4" key="1">
    <citation type="submission" date="2013-03" db="EMBL/GenBank/DDBJ databases">
        <title>The Genome Sequence of Phialophora europaea CBS 101466.</title>
        <authorList>
            <consortium name="The Broad Institute Genomics Platform"/>
            <person name="Cuomo C."/>
            <person name="de Hoog S."/>
            <person name="Gorbushina A."/>
            <person name="Walker B."/>
            <person name="Young S.K."/>
            <person name="Zeng Q."/>
            <person name="Gargeya S."/>
            <person name="Fitzgerald M."/>
            <person name="Haas B."/>
            <person name="Abouelleil A."/>
            <person name="Allen A.W."/>
            <person name="Alvarado L."/>
            <person name="Arachchi H.M."/>
            <person name="Berlin A.M."/>
            <person name="Chapman S.B."/>
            <person name="Gainer-Dewar J."/>
            <person name="Goldberg J."/>
            <person name="Griggs A."/>
            <person name="Gujja S."/>
            <person name="Hansen M."/>
            <person name="Howarth C."/>
            <person name="Imamovic A."/>
            <person name="Ireland A."/>
            <person name="Larimer J."/>
            <person name="McCowan C."/>
            <person name="Murphy C."/>
            <person name="Pearson M."/>
            <person name="Poon T.W."/>
            <person name="Priest M."/>
            <person name="Roberts A."/>
            <person name="Saif S."/>
            <person name="Shea T."/>
            <person name="Sisk P."/>
            <person name="Sykes S."/>
            <person name="Wortman J."/>
            <person name="Nusbaum C."/>
            <person name="Birren B."/>
        </authorList>
    </citation>
    <scope>NUCLEOTIDE SEQUENCE [LARGE SCALE GENOMIC DNA]</scope>
    <source>
        <strain evidence="3 4">CBS 101466</strain>
    </source>
</reference>
<dbReference type="eggNOG" id="ENOG502RPN7">
    <property type="taxonomic scope" value="Eukaryota"/>
</dbReference>
<protein>
    <recommendedName>
        <fullName evidence="5">Endo-1,3(4)-beta-glucanase 1 carbohydrate binding domain-containing protein</fullName>
    </recommendedName>
</protein>
<gene>
    <name evidence="3" type="ORF">HMPREF1541_07841</name>
</gene>
<dbReference type="EMBL" id="KB822724">
    <property type="protein sequence ID" value="ETN36854.1"/>
    <property type="molecule type" value="Genomic_DNA"/>
</dbReference>
<evidence type="ECO:0000256" key="1">
    <source>
        <dbReference type="SAM" id="MobiDB-lite"/>
    </source>
</evidence>
<feature type="region of interest" description="Disordered" evidence="1">
    <location>
        <begin position="148"/>
        <end position="170"/>
    </location>
</feature>
<feature type="region of interest" description="Disordered" evidence="1">
    <location>
        <begin position="83"/>
        <end position="109"/>
    </location>
</feature>
<sequence length="252" mass="24604">MVHFNTVLAVSSLLALSSALSRVPTGNSPPQLVARSLEERDTCSGTCAQCFGSGYTLCPSSSIFCYKPGDADYGLDSCPYSSSSGSDSASASTDTYTSSYPTSTGSAGDSDFCSEKGATCVGCFGAGYLDCGDDVHCYNPNDPQYDTCPDGSTPTGGSSSSGSSGSSGSGLSSSALTSGFFSSTTSTGSLTSSTSNNFSGSSSSGSSSSDSDSGSSSNVSSDSSSGAGSLDVAVAKVGAAVVGAFGVLVLAL</sequence>
<organism evidence="3 4">
    <name type="scientific">Cyphellophora europaea (strain CBS 101466)</name>
    <name type="common">Phialophora europaea</name>
    <dbReference type="NCBI Taxonomy" id="1220924"/>
    <lineage>
        <taxon>Eukaryota</taxon>
        <taxon>Fungi</taxon>
        <taxon>Dikarya</taxon>
        <taxon>Ascomycota</taxon>
        <taxon>Pezizomycotina</taxon>
        <taxon>Eurotiomycetes</taxon>
        <taxon>Chaetothyriomycetidae</taxon>
        <taxon>Chaetothyriales</taxon>
        <taxon>Cyphellophoraceae</taxon>
        <taxon>Cyphellophora</taxon>
    </lineage>
</organism>
<dbReference type="HOGENOM" id="CLU_1102737_0_0_1"/>
<evidence type="ECO:0000313" key="3">
    <source>
        <dbReference type="EMBL" id="ETN36854.1"/>
    </source>
</evidence>